<dbReference type="AlphaFoldDB" id="S9TRJ1"/>
<evidence type="ECO:0000313" key="2">
    <source>
        <dbReference type="Proteomes" id="UP000015354"/>
    </source>
</evidence>
<proteinExistence type="predicted"/>
<dbReference type="Proteomes" id="UP000015354">
    <property type="component" value="Unassembled WGS sequence"/>
</dbReference>
<dbReference type="EMBL" id="ATMH01008734">
    <property type="protein sequence ID" value="EPY21007.1"/>
    <property type="molecule type" value="Genomic_DNA"/>
</dbReference>
<evidence type="ECO:0000313" key="1">
    <source>
        <dbReference type="EMBL" id="EPY21007.1"/>
    </source>
</evidence>
<comment type="caution">
    <text evidence="1">The sequence shown here is derived from an EMBL/GenBank/DDBJ whole genome shotgun (WGS) entry which is preliminary data.</text>
</comment>
<name>S9TRJ1_9TRYP</name>
<dbReference type="OrthoDB" id="265277at2759"/>
<keyword evidence="2" id="KW-1185">Reference proteome</keyword>
<protein>
    <submittedName>
        <fullName evidence="1">Uncharacterized protein</fullName>
    </submittedName>
</protein>
<sequence>MKEAAPGGPTARGDGKQLLVKLPLAPLLFMLSELSLIEEALLQHLTAAAVDEHDPTNKTVLLAQLPYMEERELLLLLVSFHRFGLQNEHAFDHCVKRLRRLQWRSTPTPADADRVPSSTRATYWKHLARVEKAQLASAARPAAGNDRVHTGTLLETLAGVPVPSPLTLPVALLLEVLTALALSVHRRQDVVQMVVRLLVANVGLQFARLASDGPPSTRAGSAPAAEEKEVLLIMARQVKRAIELCESMLYPQLLLVELFAELREATATGVLADGGEQADIPSDRVVYYDHVTADLVKLSHVAS</sequence>
<reference evidence="1 2" key="1">
    <citation type="journal article" date="2013" name="PLoS ONE">
        <title>Predicting the Proteins of Angomonas deanei, Strigomonas culicis and Their Respective Endosymbionts Reveals New Aspects of the Trypanosomatidae Family.</title>
        <authorList>
            <person name="Motta M.C."/>
            <person name="Martins A.C."/>
            <person name="de Souza S.S."/>
            <person name="Catta-Preta C.M."/>
            <person name="Silva R."/>
            <person name="Klein C.C."/>
            <person name="de Almeida L.G."/>
            <person name="de Lima Cunha O."/>
            <person name="Ciapina L.P."/>
            <person name="Brocchi M."/>
            <person name="Colabardini A.C."/>
            <person name="de Araujo Lima B."/>
            <person name="Machado C.R."/>
            <person name="de Almeida Soares C.M."/>
            <person name="Probst C.M."/>
            <person name="de Menezes C.B."/>
            <person name="Thompson C.E."/>
            <person name="Bartholomeu D.C."/>
            <person name="Gradia D.F."/>
            <person name="Pavoni D.P."/>
            <person name="Grisard E.C."/>
            <person name="Fantinatti-Garboggini F."/>
            <person name="Marchini F.K."/>
            <person name="Rodrigues-Luiz G.F."/>
            <person name="Wagner G."/>
            <person name="Goldman G.H."/>
            <person name="Fietto J.L."/>
            <person name="Elias M.C."/>
            <person name="Goldman M.H."/>
            <person name="Sagot M.F."/>
            <person name="Pereira M."/>
            <person name="Stoco P.H."/>
            <person name="de Mendonca-Neto R.P."/>
            <person name="Teixeira S.M."/>
            <person name="Maciel T.E."/>
            <person name="de Oliveira Mendes T.A."/>
            <person name="Urmenyi T.P."/>
            <person name="de Souza W."/>
            <person name="Schenkman S."/>
            <person name="de Vasconcelos A.T."/>
        </authorList>
    </citation>
    <scope>NUCLEOTIDE SEQUENCE [LARGE SCALE GENOMIC DNA]</scope>
</reference>
<organism evidence="1 2">
    <name type="scientific">Strigomonas culicis</name>
    <dbReference type="NCBI Taxonomy" id="28005"/>
    <lineage>
        <taxon>Eukaryota</taxon>
        <taxon>Discoba</taxon>
        <taxon>Euglenozoa</taxon>
        <taxon>Kinetoplastea</taxon>
        <taxon>Metakinetoplastina</taxon>
        <taxon>Trypanosomatida</taxon>
        <taxon>Trypanosomatidae</taxon>
        <taxon>Strigomonadinae</taxon>
        <taxon>Strigomonas</taxon>
    </lineage>
</organism>
<gene>
    <name evidence="1" type="ORF">STCU_08734</name>
</gene>
<accession>S9TRJ1</accession>